<accession>A0A9X5CLT9</accession>
<feature type="domain" description="Leucine-binding protein" evidence="6">
    <location>
        <begin position="35"/>
        <end position="370"/>
    </location>
</feature>
<dbReference type="PANTHER" id="PTHR30483:SF6">
    <property type="entry name" value="PERIPLASMIC BINDING PROTEIN OF ABC TRANSPORTER FOR NATURAL AMINO ACIDS"/>
    <property type="match status" value="1"/>
</dbReference>
<dbReference type="SUPFAM" id="SSF53822">
    <property type="entry name" value="Periplasmic binding protein-like I"/>
    <property type="match status" value="1"/>
</dbReference>
<name>A0A9X5CLT9_9ACTN</name>
<reference evidence="7 8" key="1">
    <citation type="submission" date="2020-01" db="EMBL/GenBank/DDBJ databases">
        <title>Insect and environment-associated Actinomycetes.</title>
        <authorList>
            <person name="Currrie C."/>
            <person name="Chevrette M."/>
            <person name="Carlson C."/>
            <person name="Stubbendieck R."/>
            <person name="Wendt-Pienkowski E."/>
        </authorList>
    </citation>
    <scope>NUCLEOTIDE SEQUENCE [LARGE SCALE GENOMIC DNA]</scope>
    <source>
        <strain evidence="7 8">SID8189</strain>
    </source>
</reference>
<keyword evidence="3 5" id="KW-0732">Signal</keyword>
<keyword evidence="8" id="KW-1185">Reference proteome</keyword>
<dbReference type="PRINTS" id="PR00337">
    <property type="entry name" value="LEUILEVALBP"/>
</dbReference>
<proteinExistence type="inferred from homology"/>
<evidence type="ECO:0000313" key="7">
    <source>
        <dbReference type="EMBL" id="NEC50443.1"/>
    </source>
</evidence>
<feature type="chain" id="PRO_5040787025" evidence="5">
    <location>
        <begin position="23"/>
        <end position="394"/>
    </location>
</feature>
<dbReference type="EMBL" id="JAAGNA010000634">
    <property type="protein sequence ID" value="NEC50443.1"/>
    <property type="molecule type" value="Genomic_DNA"/>
</dbReference>
<evidence type="ECO:0000313" key="8">
    <source>
        <dbReference type="Proteomes" id="UP000471745"/>
    </source>
</evidence>
<evidence type="ECO:0000256" key="2">
    <source>
        <dbReference type="ARBA" id="ARBA00022448"/>
    </source>
</evidence>
<comment type="caution">
    <text evidence="7">The sequence shown here is derived from an EMBL/GenBank/DDBJ whole genome shotgun (WGS) entry which is preliminary data.</text>
</comment>
<comment type="similarity">
    <text evidence="1">Belongs to the leucine-binding protein family.</text>
</comment>
<dbReference type="PANTHER" id="PTHR30483">
    <property type="entry name" value="LEUCINE-SPECIFIC-BINDING PROTEIN"/>
    <property type="match status" value="1"/>
</dbReference>
<dbReference type="InterPro" id="IPR051010">
    <property type="entry name" value="BCAA_transport"/>
</dbReference>
<protein>
    <submittedName>
        <fullName evidence="7">ABC transporter substrate-binding protein</fullName>
    </submittedName>
</protein>
<evidence type="ECO:0000259" key="6">
    <source>
        <dbReference type="Pfam" id="PF13458"/>
    </source>
</evidence>
<dbReference type="InterPro" id="IPR028081">
    <property type="entry name" value="Leu-bd"/>
</dbReference>
<dbReference type="Gene3D" id="3.40.50.2300">
    <property type="match status" value="2"/>
</dbReference>
<dbReference type="Proteomes" id="UP000471745">
    <property type="component" value="Unassembled WGS sequence"/>
</dbReference>
<evidence type="ECO:0000256" key="4">
    <source>
        <dbReference type="ARBA" id="ARBA00022970"/>
    </source>
</evidence>
<dbReference type="GO" id="GO:0006865">
    <property type="term" value="P:amino acid transport"/>
    <property type="evidence" value="ECO:0007669"/>
    <property type="project" value="UniProtKB-KW"/>
</dbReference>
<dbReference type="PROSITE" id="PS51257">
    <property type="entry name" value="PROKAR_LIPOPROTEIN"/>
    <property type="match status" value="1"/>
</dbReference>
<organism evidence="7 8">
    <name type="scientific">Actinospica acidiphila</name>
    <dbReference type="NCBI Taxonomy" id="304899"/>
    <lineage>
        <taxon>Bacteria</taxon>
        <taxon>Bacillati</taxon>
        <taxon>Actinomycetota</taxon>
        <taxon>Actinomycetes</taxon>
        <taxon>Catenulisporales</taxon>
        <taxon>Actinospicaceae</taxon>
        <taxon>Actinospica</taxon>
    </lineage>
</organism>
<dbReference type="AlphaFoldDB" id="A0A9X5CLT9"/>
<evidence type="ECO:0000256" key="3">
    <source>
        <dbReference type="ARBA" id="ARBA00022729"/>
    </source>
</evidence>
<keyword evidence="2" id="KW-0813">Transport</keyword>
<dbReference type="CDD" id="cd06328">
    <property type="entry name" value="PBP1_SBP-like"/>
    <property type="match status" value="1"/>
</dbReference>
<dbReference type="InterPro" id="IPR000709">
    <property type="entry name" value="Leu_Ile_Val-bd"/>
</dbReference>
<dbReference type="Pfam" id="PF13458">
    <property type="entry name" value="Peripla_BP_6"/>
    <property type="match status" value="1"/>
</dbReference>
<evidence type="ECO:0000256" key="1">
    <source>
        <dbReference type="ARBA" id="ARBA00010062"/>
    </source>
</evidence>
<dbReference type="InterPro" id="IPR028082">
    <property type="entry name" value="Peripla_BP_I"/>
</dbReference>
<sequence>MRRPLFLSAAVALLATAFTAGCSSPGSSTASGAEEVKVALITSTSGPLASYGEQYLRGFEAGLDHATDGTGAVDGVKIAVLEDDDGGDPAKGVSLAKKRIGQGVPIIAGSAVSGVATQIAPVAAQNRTLYISGPAATDALTGVNRYTFRSGRQTYQDVLTAKNILGGSKGKKVVVLAQDNAFGQANAAAVKSVLGTGGTTVSEVLAPPAATDLTPVASKVKAARPDMVFVAWAGDTAQSMWSTLDQQGVLDAATVVTGLDSRASYPVFGKAREKVTLLAHYVPGAADTPEAQAMRTYFKAKKWEEDLFTPDGFNAAQMVVEAVRAGGAKGDTDAMVKALEGFSFSGVKGPNTVRAADHALLQPTFQARFTGEGAPRVARTFPAGQVAPAETRIG</sequence>
<keyword evidence="4" id="KW-0029">Amino-acid transport</keyword>
<feature type="signal peptide" evidence="5">
    <location>
        <begin position="1"/>
        <end position="22"/>
    </location>
</feature>
<dbReference type="RefSeq" id="WP_163089492.1">
    <property type="nucleotide sequence ID" value="NZ_JAAGNA010000634.1"/>
</dbReference>
<gene>
    <name evidence="7" type="ORF">G3I18_17980</name>
</gene>
<evidence type="ECO:0000256" key="5">
    <source>
        <dbReference type="SAM" id="SignalP"/>
    </source>
</evidence>